<evidence type="ECO:0000259" key="1">
    <source>
        <dbReference type="Pfam" id="PF03372"/>
    </source>
</evidence>
<dbReference type="Proteomes" id="UP000015500">
    <property type="component" value="Chromosome"/>
</dbReference>
<dbReference type="EMBL" id="CP006254">
    <property type="protein sequence ID" value="AGT32015.2"/>
    <property type="molecule type" value="Genomic_DNA"/>
</dbReference>
<organism evidence="2 3">
    <name type="scientific">Geobacillus genomosp. 3</name>
    <dbReference type="NCBI Taxonomy" id="1921421"/>
    <lineage>
        <taxon>Bacteria</taxon>
        <taxon>Bacillati</taxon>
        <taxon>Bacillota</taxon>
        <taxon>Bacilli</taxon>
        <taxon>Bacillales</taxon>
        <taxon>Anoxybacillaceae</taxon>
        <taxon>Geobacillus</taxon>
    </lineage>
</organism>
<dbReference type="GO" id="GO:0006506">
    <property type="term" value="P:GPI anchor biosynthetic process"/>
    <property type="evidence" value="ECO:0007669"/>
    <property type="project" value="TreeGrafter"/>
</dbReference>
<evidence type="ECO:0000313" key="3">
    <source>
        <dbReference type="Proteomes" id="UP000015500"/>
    </source>
</evidence>
<protein>
    <recommendedName>
        <fullName evidence="1">Endonuclease/exonuclease/phosphatase domain-containing protein</fullName>
    </recommendedName>
</protein>
<name>S5ZCT4_GEOG3</name>
<dbReference type="KEGG" id="gjf:M493_08700"/>
<dbReference type="AlphaFoldDB" id="S5ZCT4"/>
<evidence type="ECO:0000313" key="2">
    <source>
        <dbReference type="EMBL" id="AGT32015.2"/>
    </source>
</evidence>
<proteinExistence type="predicted"/>
<accession>S5ZCT4</accession>
<gene>
    <name evidence="2" type="ORF">M493_08700</name>
</gene>
<dbReference type="PANTHER" id="PTHR14859">
    <property type="entry name" value="CALCOFLUOR WHITE HYPERSENSITIVE PROTEIN PRECURSOR"/>
    <property type="match status" value="1"/>
</dbReference>
<dbReference type="GO" id="GO:0016020">
    <property type="term" value="C:membrane"/>
    <property type="evidence" value="ECO:0007669"/>
    <property type="project" value="GOC"/>
</dbReference>
<dbReference type="InterPro" id="IPR005135">
    <property type="entry name" value="Endo/exonuclease/phosphatase"/>
</dbReference>
<reference evidence="2 3" key="1">
    <citation type="journal article" date="2014" name="Genome Announc.">
        <title>Complete Genome Sequence of the Thermophilic Polychlorinated Biphenyl Degrader Geobacillus sp. Strain JF8 (NBRC 109937).</title>
        <authorList>
            <person name="Shintani M."/>
            <person name="Ohtsubo Y."/>
            <person name="Fukuda K."/>
            <person name="Hosoyama A."/>
            <person name="Ohji S."/>
            <person name="Yamazoe A."/>
            <person name="Fujita N."/>
            <person name="Nagata Y."/>
            <person name="Tsuda M."/>
            <person name="Hatta T."/>
            <person name="Kimbara K."/>
        </authorList>
    </citation>
    <scope>NUCLEOTIDE SEQUENCE [LARGE SCALE GENOMIC DNA]</scope>
    <source>
        <strain evidence="2 3">JF8</strain>
    </source>
</reference>
<dbReference type="RefSeq" id="WP_023817608.1">
    <property type="nucleotide sequence ID" value="NC_022080.4"/>
</dbReference>
<dbReference type="STRING" id="1921421.M493_08700"/>
<keyword evidence="3" id="KW-1185">Reference proteome</keyword>
<dbReference type="PANTHER" id="PTHR14859:SF15">
    <property type="entry name" value="ENDONUCLEASE_EXONUCLEASE_PHOSPHATASE DOMAIN-CONTAINING PROTEIN"/>
    <property type="match status" value="1"/>
</dbReference>
<dbReference type="HOGENOM" id="CLU_060500_5_0_9"/>
<dbReference type="GO" id="GO:0003824">
    <property type="term" value="F:catalytic activity"/>
    <property type="evidence" value="ECO:0007669"/>
    <property type="project" value="InterPro"/>
</dbReference>
<sequence length="242" mass="27518">MELCVMTFNIRHGKGMDGKVDLRRIAAVIKQSGADIIGLNEVDRYFSRRSHYEDQIGWLARELRMHHAFSPSVSWRAKQPGVIRQYGNGLLSRYPITARQHHALRAALGMGEGRSVLEAIVSVHGQPLAVYVTHFSLNPLLHRKQTDFLIERLHRQSVPFLVMGDWNMRPGSRPWQRMAREADDIWKKVGTGSGDTYPSLRPRRRLDYIFVSRQLHAAGAQVVTIMPTASDHLPLKAVLRLG</sequence>
<dbReference type="InterPro" id="IPR036691">
    <property type="entry name" value="Endo/exonu/phosph_ase_sf"/>
</dbReference>
<dbReference type="Pfam" id="PF03372">
    <property type="entry name" value="Exo_endo_phos"/>
    <property type="match status" value="1"/>
</dbReference>
<dbReference type="InterPro" id="IPR051916">
    <property type="entry name" value="GPI-anchor_lipid_remodeler"/>
</dbReference>
<dbReference type="Gene3D" id="3.60.10.10">
    <property type="entry name" value="Endonuclease/exonuclease/phosphatase"/>
    <property type="match status" value="1"/>
</dbReference>
<feature type="domain" description="Endonuclease/exonuclease/phosphatase" evidence="1">
    <location>
        <begin position="6"/>
        <end position="232"/>
    </location>
</feature>
<dbReference type="SUPFAM" id="SSF56219">
    <property type="entry name" value="DNase I-like"/>
    <property type="match status" value="1"/>
</dbReference>